<sequence>MTTRFFSLFALLILTACAQVSTTSPGVVGVNRPQYMTFSSNKFNQQMSASYSDMMRGAAKKNSLNQNAAMVARVRAIAHRLIPHTAVFRPDAPGWPWEVNVITSDELNAFCAAGGKIAFYSGIIEKLQLSDDEIAAIMGHEISHALREHGRERASQQLGTQLGLTLVGIAAGANQGQMNLAGDMSKYLYLLPNSREHETEADRMGVELAARAGYDPRAAISVWHKMQGTNSKQPPQFMSTHPSHETRIADLESYSAKVMFLYDSARSQKPAG</sequence>
<dbReference type="InterPro" id="IPR051156">
    <property type="entry name" value="Mito/Outer_Membr_Metalloprot"/>
</dbReference>
<evidence type="ECO:0000313" key="10">
    <source>
        <dbReference type="Proteomes" id="UP000031572"/>
    </source>
</evidence>
<dbReference type="PROSITE" id="PS51257">
    <property type="entry name" value="PROKAR_LIPOPROTEIN"/>
    <property type="match status" value="1"/>
</dbReference>
<keyword evidence="10" id="KW-1185">Reference proteome</keyword>
<dbReference type="AlphaFoldDB" id="A0A0C2BTI6"/>
<name>A0A0C2BTI6_9BURK</name>
<feature type="chain" id="PRO_5002158783" evidence="7">
    <location>
        <begin position="19"/>
        <end position="272"/>
    </location>
</feature>
<dbReference type="PANTHER" id="PTHR22726:SF1">
    <property type="entry name" value="METALLOENDOPEPTIDASE OMA1, MITOCHONDRIAL"/>
    <property type="match status" value="1"/>
</dbReference>
<dbReference type="Gene3D" id="3.30.2010.10">
    <property type="entry name" value="Metalloproteases ('zincins'), catalytic domain"/>
    <property type="match status" value="1"/>
</dbReference>
<dbReference type="RefSeq" id="WP_040040166.1">
    <property type="nucleotide sequence ID" value="NZ_JWJG01000028.1"/>
</dbReference>
<keyword evidence="3 6" id="KW-0378">Hydrolase</keyword>
<comment type="similarity">
    <text evidence="6">Belongs to the peptidase M48 family.</text>
</comment>
<evidence type="ECO:0000313" key="9">
    <source>
        <dbReference type="EMBL" id="KIF81341.1"/>
    </source>
</evidence>
<dbReference type="Proteomes" id="UP000031572">
    <property type="component" value="Unassembled WGS sequence"/>
</dbReference>
<keyword evidence="5 6" id="KW-0482">Metalloprotease</keyword>
<keyword evidence="7" id="KW-0732">Signal</keyword>
<evidence type="ECO:0000256" key="1">
    <source>
        <dbReference type="ARBA" id="ARBA00022670"/>
    </source>
</evidence>
<feature type="signal peptide" evidence="7">
    <location>
        <begin position="1"/>
        <end position="18"/>
    </location>
</feature>
<evidence type="ECO:0000256" key="7">
    <source>
        <dbReference type="SAM" id="SignalP"/>
    </source>
</evidence>
<comment type="cofactor">
    <cofactor evidence="6">
        <name>Zn(2+)</name>
        <dbReference type="ChEBI" id="CHEBI:29105"/>
    </cofactor>
    <text evidence="6">Binds 1 zinc ion per subunit.</text>
</comment>
<dbReference type="CDD" id="cd07331">
    <property type="entry name" value="M48C_Oma1_like"/>
    <property type="match status" value="1"/>
</dbReference>
<feature type="domain" description="Peptidase M48" evidence="8">
    <location>
        <begin position="72"/>
        <end position="253"/>
    </location>
</feature>
<proteinExistence type="inferred from homology"/>
<accession>A0A0C2BTI6</accession>
<dbReference type="GO" id="GO:0004222">
    <property type="term" value="F:metalloendopeptidase activity"/>
    <property type="evidence" value="ECO:0007669"/>
    <property type="project" value="InterPro"/>
</dbReference>
<reference evidence="9 10" key="1">
    <citation type="submission" date="2014-12" db="EMBL/GenBank/DDBJ databases">
        <title>Denitrispirillum autotrophicum gen. nov., sp. nov., Denitrifying, Facultatively Autotrophic Bacteria Isolated from Rice Paddy Soil.</title>
        <authorList>
            <person name="Ishii S."/>
            <person name="Ashida N."/>
            <person name="Ohno H."/>
            <person name="Otsuka S."/>
            <person name="Yokota A."/>
            <person name="Senoo K."/>
        </authorList>
    </citation>
    <scope>NUCLEOTIDE SEQUENCE [LARGE SCALE GENOMIC DNA]</scope>
    <source>
        <strain evidence="9 10">TSA66</strain>
    </source>
</reference>
<evidence type="ECO:0000256" key="6">
    <source>
        <dbReference type="RuleBase" id="RU003983"/>
    </source>
</evidence>
<dbReference type="GO" id="GO:0046872">
    <property type="term" value="F:metal ion binding"/>
    <property type="evidence" value="ECO:0007669"/>
    <property type="project" value="UniProtKB-KW"/>
</dbReference>
<keyword evidence="2" id="KW-0479">Metal-binding</keyword>
<evidence type="ECO:0000259" key="8">
    <source>
        <dbReference type="Pfam" id="PF01435"/>
    </source>
</evidence>
<dbReference type="PANTHER" id="PTHR22726">
    <property type="entry name" value="METALLOENDOPEPTIDASE OMA1"/>
    <property type="match status" value="1"/>
</dbReference>
<evidence type="ECO:0000256" key="4">
    <source>
        <dbReference type="ARBA" id="ARBA00022833"/>
    </source>
</evidence>
<organism evidence="9 10">
    <name type="scientific">Noviherbaspirillum autotrophicum</name>
    <dbReference type="NCBI Taxonomy" id="709839"/>
    <lineage>
        <taxon>Bacteria</taxon>
        <taxon>Pseudomonadati</taxon>
        <taxon>Pseudomonadota</taxon>
        <taxon>Betaproteobacteria</taxon>
        <taxon>Burkholderiales</taxon>
        <taxon>Oxalobacteraceae</taxon>
        <taxon>Noviherbaspirillum</taxon>
    </lineage>
</organism>
<evidence type="ECO:0000256" key="2">
    <source>
        <dbReference type="ARBA" id="ARBA00022723"/>
    </source>
</evidence>
<dbReference type="GO" id="GO:0051603">
    <property type="term" value="P:proteolysis involved in protein catabolic process"/>
    <property type="evidence" value="ECO:0007669"/>
    <property type="project" value="TreeGrafter"/>
</dbReference>
<keyword evidence="4 6" id="KW-0862">Zinc</keyword>
<dbReference type="GO" id="GO:0016020">
    <property type="term" value="C:membrane"/>
    <property type="evidence" value="ECO:0007669"/>
    <property type="project" value="TreeGrafter"/>
</dbReference>
<keyword evidence="1 6" id="KW-0645">Protease</keyword>
<gene>
    <name evidence="9" type="ORF">TSA66_11710</name>
</gene>
<evidence type="ECO:0000256" key="3">
    <source>
        <dbReference type="ARBA" id="ARBA00022801"/>
    </source>
</evidence>
<dbReference type="Pfam" id="PF01435">
    <property type="entry name" value="Peptidase_M48"/>
    <property type="match status" value="1"/>
</dbReference>
<evidence type="ECO:0000256" key="5">
    <source>
        <dbReference type="ARBA" id="ARBA00023049"/>
    </source>
</evidence>
<dbReference type="EMBL" id="JWJG01000028">
    <property type="protein sequence ID" value="KIF81341.1"/>
    <property type="molecule type" value="Genomic_DNA"/>
</dbReference>
<dbReference type="STRING" id="709839.TSA66_11710"/>
<protein>
    <submittedName>
        <fullName evidence="9">Peptidase M48</fullName>
    </submittedName>
</protein>
<dbReference type="InterPro" id="IPR001915">
    <property type="entry name" value="Peptidase_M48"/>
</dbReference>
<comment type="caution">
    <text evidence="9">The sequence shown here is derived from an EMBL/GenBank/DDBJ whole genome shotgun (WGS) entry which is preliminary data.</text>
</comment>